<evidence type="ECO:0000259" key="3">
    <source>
        <dbReference type="PROSITE" id="PS51186"/>
    </source>
</evidence>
<name>A0A4Q1CMW1_9BACT</name>
<gene>
    <name evidence="4" type="ORF">ESA94_03375</name>
</gene>
<evidence type="ECO:0000313" key="4">
    <source>
        <dbReference type="EMBL" id="RXK62065.1"/>
    </source>
</evidence>
<dbReference type="PANTHER" id="PTHR10545:SF29">
    <property type="entry name" value="GH14572P-RELATED"/>
    <property type="match status" value="1"/>
</dbReference>
<dbReference type="Gene3D" id="3.40.630.30">
    <property type="match status" value="1"/>
</dbReference>
<proteinExistence type="predicted"/>
<sequence>MEIIRIDHTQVHLVAELFDKYRVFYKKESDIETGKQFLQARLDNNESVIFVAMDKENAVPVGFTQLYPTYSSVRVVKNWILNDLYVEQAYRKQGIGEQLIQTAMTFAKENHATFVQLSTAVDNYTAQSLYEQIGFKKEEPETDFYTYRINLA</sequence>
<dbReference type="PROSITE" id="PS51186">
    <property type="entry name" value="GNAT"/>
    <property type="match status" value="1"/>
</dbReference>
<evidence type="ECO:0000313" key="5">
    <source>
        <dbReference type="Proteomes" id="UP000290204"/>
    </source>
</evidence>
<dbReference type="Pfam" id="PF00583">
    <property type="entry name" value="Acetyltransf_1"/>
    <property type="match status" value="1"/>
</dbReference>
<protein>
    <submittedName>
        <fullName evidence="4">GNAT family N-acetyltransferase</fullName>
    </submittedName>
</protein>
<keyword evidence="1 4" id="KW-0808">Transferase</keyword>
<dbReference type="OrthoDB" id="9792929at2"/>
<dbReference type="RefSeq" id="WP_129129437.1">
    <property type="nucleotide sequence ID" value="NZ_SDHW01000001.1"/>
</dbReference>
<evidence type="ECO:0000256" key="2">
    <source>
        <dbReference type="ARBA" id="ARBA00023315"/>
    </source>
</evidence>
<accession>A0A4Q1CMW1</accession>
<dbReference type="InterPro" id="IPR051016">
    <property type="entry name" value="Diverse_Substrate_AcTransf"/>
</dbReference>
<keyword evidence="2" id="KW-0012">Acyltransferase</keyword>
<dbReference type="EMBL" id="SDHW01000001">
    <property type="protein sequence ID" value="RXK62065.1"/>
    <property type="molecule type" value="Genomic_DNA"/>
</dbReference>
<dbReference type="AlphaFoldDB" id="A0A4Q1CMW1"/>
<dbReference type="InterPro" id="IPR000182">
    <property type="entry name" value="GNAT_dom"/>
</dbReference>
<dbReference type="InterPro" id="IPR016181">
    <property type="entry name" value="Acyl_CoA_acyltransferase"/>
</dbReference>
<comment type="caution">
    <text evidence="4">The sequence shown here is derived from an EMBL/GenBank/DDBJ whole genome shotgun (WGS) entry which is preliminary data.</text>
</comment>
<reference evidence="4 5" key="1">
    <citation type="submission" date="2019-01" db="EMBL/GenBank/DDBJ databases">
        <title>Lacibacter sp. strain TTM-7.</title>
        <authorList>
            <person name="Chen W.-M."/>
        </authorList>
    </citation>
    <scope>NUCLEOTIDE SEQUENCE [LARGE SCALE GENOMIC DNA]</scope>
    <source>
        <strain evidence="4 5">TTM-7</strain>
    </source>
</reference>
<dbReference type="GO" id="GO:0008080">
    <property type="term" value="F:N-acetyltransferase activity"/>
    <property type="evidence" value="ECO:0007669"/>
    <property type="project" value="UniProtKB-ARBA"/>
</dbReference>
<evidence type="ECO:0000256" key="1">
    <source>
        <dbReference type="ARBA" id="ARBA00022679"/>
    </source>
</evidence>
<dbReference type="PANTHER" id="PTHR10545">
    <property type="entry name" value="DIAMINE N-ACETYLTRANSFERASE"/>
    <property type="match status" value="1"/>
</dbReference>
<dbReference type="SUPFAM" id="SSF55729">
    <property type="entry name" value="Acyl-CoA N-acyltransferases (Nat)"/>
    <property type="match status" value="1"/>
</dbReference>
<organism evidence="4 5">
    <name type="scientific">Lacibacter luteus</name>
    <dbReference type="NCBI Taxonomy" id="2508719"/>
    <lineage>
        <taxon>Bacteria</taxon>
        <taxon>Pseudomonadati</taxon>
        <taxon>Bacteroidota</taxon>
        <taxon>Chitinophagia</taxon>
        <taxon>Chitinophagales</taxon>
        <taxon>Chitinophagaceae</taxon>
        <taxon>Lacibacter</taxon>
    </lineage>
</organism>
<dbReference type="CDD" id="cd04301">
    <property type="entry name" value="NAT_SF"/>
    <property type="match status" value="1"/>
</dbReference>
<dbReference type="Proteomes" id="UP000290204">
    <property type="component" value="Unassembled WGS sequence"/>
</dbReference>
<feature type="domain" description="N-acetyltransferase" evidence="3">
    <location>
        <begin position="1"/>
        <end position="152"/>
    </location>
</feature>
<keyword evidence="5" id="KW-1185">Reference proteome</keyword>